<comment type="caution">
    <text evidence="7">The sequence shown here is derived from an EMBL/GenBank/DDBJ whole genome shotgun (WGS) entry which is preliminary data.</text>
</comment>
<feature type="domain" description="Carbohydrate kinase PfkB" evidence="6">
    <location>
        <begin position="4"/>
        <end position="311"/>
    </location>
</feature>
<evidence type="ECO:0000256" key="3">
    <source>
        <dbReference type="ARBA" id="ARBA00022741"/>
    </source>
</evidence>
<dbReference type="PRINTS" id="PR00990">
    <property type="entry name" value="RIBOKINASE"/>
</dbReference>
<dbReference type="CDD" id="cd01167">
    <property type="entry name" value="bac_FRK"/>
    <property type="match status" value="1"/>
</dbReference>
<proteinExistence type="inferred from homology"/>
<dbReference type="GO" id="GO:0016301">
    <property type="term" value="F:kinase activity"/>
    <property type="evidence" value="ECO:0007669"/>
    <property type="project" value="UniProtKB-KW"/>
</dbReference>
<dbReference type="SUPFAM" id="SSF53613">
    <property type="entry name" value="Ribokinase-like"/>
    <property type="match status" value="1"/>
</dbReference>
<dbReference type="EC" id="2.7.1.-" evidence="7"/>
<dbReference type="GeneID" id="76198402"/>
<dbReference type="AlphaFoldDB" id="A0ABD5YM37"/>
<dbReference type="GO" id="GO:0005524">
    <property type="term" value="F:ATP binding"/>
    <property type="evidence" value="ECO:0007669"/>
    <property type="project" value="UniProtKB-KW"/>
</dbReference>
<evidence type="ECO:0000256" key="4">
    <source>
        <dbReference type="ARBA" id="ARBA00022777"/>
    </source>
</evidence>
<dbReference type="InterPro" id="IPR050306">
    <property type="entry name" value="PfkB_Carbo_kinase"/>
</dbReference>
<dbReference type="Gene3D" id="3.40.1190.20">
    <property type="match status" value="1"/>
</dbReference>
<evidence type="ECO:0000256" key="5">
    <source>
        <dbReference type="ARBA" id="ARBA00022840"/>
    </source>
</evidence>
<name>A0ABD5YM37_9EURY</name>
<keyword evidence="4 7" id="KW-0418">Kinase</keyword>
<evidence type="ECO:0000256" key="1">
    <source>
        <dbReference type="ARBA" id="ARBA00010688"/>
    </source>
</evidence>
<dbReference type="RefSeq" id="WP_264555260.1">
    <property type="nucleotide sequence ID" value="NZ_CP109979.1"/>
</dbReference>
<reference evidence="7 8" key="1">
    <citation type="journal article" date="2019" name="Int. J. Syst. Evol. Microbiol.">
        <title>The Global Catalogue of Microorganisms (GCM) 10K type strain sequencing project: providing services to taxonomists for standard genome sequencing and annotation.</title>
        <authorList>
            <consortium name="The Broad Institute Genomics Platform"/>
            <consortium name="The Broad Institute Genome Sequencing Center for Infectious Disease"/>
            <person name="Wu L."/>
            <person name="Ma J."/>
        </authorList>
    </citation>
    <scope>NUCLEOTIDE SEQUENCE [LARGE SCALE GENOMIC DNA]</scope>
    <source>
        <strain evidence="7 8">RDMS1</strain>
    </source>
</reference>
<dbReference type="EMBL" id="JBHTAX010000001">
    <property type="protein sequence ID" value="MFC7188837.1"/>
    <property type="molecule type" value="Genomic_DNA"/>
</dbReference>
<keyword evidence="8" id="KW-1185">Reference proteome</keyword>
<accession>A0ABD5YM37</accession>
<keyword evidence="5" id="KW-0067">ATP-binding</keyword>
<evidence type="ECO:0000313" key="8">
    <source>
        <dbReference type="Proteomes" id="UP001596417"/>
    </source>
</evidence>
<evidence type="ECO:0000256" key="2">
    <source>
        <dbReference type="ARBA" id="ARBA00022679"/>
    </source>
</evidence>
<dbReference type="PANTHER" id="PTHR43085:SF1">
    <property type="entry name" value="PSEUDOURIDINE KINASE-RELATED"/>
    <property type="match status" value="1"/>
</dbReference>
<gene>
    <name evidence="7" type="ORF">ACFQL7_02580</name>
</gene>
<dbReference type="Proteomes" id="UP001596417">
    <property type="component" value="Unassembled WGS sequence"/>
</dbReference>
<organism evidence="7 8">
    <name type="scientific">Halocatena marina</name>
    <dbReference type="NCBI Taxonomy" id="2934937"/>
    <lineage>
        <taxon>Archaea</taxon>
        <taxon>Methanobacteriati</taxon>
        <taxon>Methanobacteriota</taxon>
        <taxon>Stenosarchaea group</taxon>
        <taxon>Halobacteria</taxon>
        <taxon>Halobacteriales</taxon>
        <taxon>Natronomonadaceae</taxon>
        <taxon>Halocatena</taxon>
    </lineage>
</organism>
<dbReference type="Pfam" id="PF00294">
    <property type="entry name" value="PfkB"/>
    <property type="match status" value="1"/>
</dbReference>
<dbReference type="PANTHER" id="PTHR43085">
    <property type="entry name" value="HEXOKINASE FAMILY MEMBER"/>
    <property type="match status" value="1"/>
</dbReference>
<dbReference type="InterPro" id="IPR002139">
    <property type="entry name" value="Ribo/fructo_kinase"/>
</dbReference>
<keyword evidence="3" id="KW-0547">Nucleotide-binding</keyword>
<dbReference type="InterPro" id="IPR011611">
    <property type="entry name" value="PfkB_dom"/>
</dbReference>
<keyword evidence="2 7" id="KW-0808">Transferase</keyword>
<protein>
    <submittedName>
        <fullName evidence="7">Carbohydrate kinase family protein</fullName>
        <ecNumber evidence="7">2.7.1.-</ecNumber>
    </submittedName>
</protein>
<dbReference type="InterPro" id="IPR029056">
    <property type="entry name" value="Ribokinase-like"/>
</dbReference>
<comment type="similarity">
    <text evidence="1">Belongs to the carbohydrate kinase PfkB family.</text>
</comment>
<evidence type="ECO:0000313" key="7">
    <source>
        <dbReference type="EMBL" id="MFC7188837.1"/>
    </source>
</evidence>
<sequence length="325" mass="34440">MTRRILVSGETLIDFLPETVGSLECVETFSRRAGGAPANLAVGLARLGEDPWFWTRIGSDPMGDYLAAVLASNDIPDRFIERDSTAKTTLAFVSHDESADRSFTFYRDGTADTRLEAGRVSDDALAAVEWVVIGGVALASEPARTATLDLARRAYESGCTVVFDPNARPELWQGSDMGFDQTIESALQYTDVLKATPDDLHEAGFDSTDAETLARTVCGSSDGPHTVLLTLGSKGAMLVSSADAPWGETTVTHPGYAVDPVDSTGAGDAFLTGFLAARASGEQSPIELLEFANAVAALTTTEPGAMTALPERENVAAFRAEHSPE</sequence>
<evidence type="ECO:0000259" key="6">
    <source>
        <dbReference type="Pfam" id="PF00294"/>
    </source>
</evidence>